<name>A0A3S4ZHG8_9PLAT</name>
<reference evidence="1" key="1">
    <citation type="submission" date="2018-11" db="EMBL/GenBank/DDBJ databases">
        <authorList>
            <consortium name="Pathogen Informatics"/>
        </authorList>
    </citation>
    <scope>NUCLEOTIDE SEQUENCE</scope>
</reference>
<dbReference type="AlphaFoldDB" id="A0A3S4ZHG8"/>
<proteinExistence type="predicted"/>
<keyword evidence="2" id="KW-1185">Reference proteome</keyword>
<evidence type="ECO:0000313" key="1">
    <source>
        <dbReference type="EMBL" id="VEL11620.1"/>
    </source>
</evidence>
<sequence>MVTTHAEAMTSGTLPTGSCRVDPGARFSPAGILTTTALVGRGWSHVWYALGLSVGLTPAESSCGRRVGTSFRVFSHSAAKLLFSIFHSL</sequence>
<gene>
    <name evidence="1" type="ORF">PXEA_LOCUS5060</name>
</gene>
<comment type="caution">
    <text evidence="1">The sequence shown here is derived from an EMBL/GenBank/DDBJ whole genome shotgun (WGS) entry which is preliminary data.</text>
</comment>
<evidence type="ECO:0000313" key="2">
    <source>
        <dbReference type="Proteomes" id="UP000784294"/>
    </source>
</evidence>
<accession>A0A3S4ZHG8</accession>
<organism evidence="1 2">
    <name type="scientific">Protopolystoma xenopodis</name>
    <dbReference type="NCBI Taxonomy" id="117903"/>
    <lineage>
        <taxon>Eukaryota</taxon>
        <taxon>Metazoa</taxon>
        <taxon>Spiralia</taxon>
        <taxon>Lophotrochozoa</taxon>
        <taxon>Platyhelminthes</taxon>
        <taxon>Monogenea</taxon>
        <taxon>Polyopisthocotylea</taxon>
        <taxon>Polystomatidea</taxon>
        <taxon>Polystomatidae</taxon>
        <taxon>Protopolystoma</taxon>
    </lineage>
</organism>
<protein>
    <submittedName>
        <fullName evidence="1">Uncharacterized protein</fullName>
    </submittedName>
</protein>
<dbReference type="Proteomes" id="UP000784294">
    <property type="component" value="Unassembled WGS sequence"/>
</dbReference>
<dbReference type="EMBL" id="CAAALY010012329">
    <property type="protein sequence ID" value="VEL11620.1"/>
    <property type="molecule type" value="Genomic_DNA"/>
</dbReference>